<keyword evidence="1" id="KW-0732">Signal</keyword>
<dbReference type="Pfam" id="PF06035">
    <property type="entry name" value="Peptidase_C93"/>
    <property type="match status" value="1"/>
</dbReference>
<proteinExistence type="predicted"/>
<organism evidence="2 3">
    <name type="scientific">Agrobacterium tumefaciens</name>
    <dbReference type="NCBI Taxonomy" id="358"/>
    <lineage>
        <taxon>Bacteria</taxon>
        <taxon>Pseudomonadati</taxon>
        <taxon>Pseudomonadota</taxon>
        <taxon>Alphaproteobacteria</taxon>
        <taxon>Hyphomicrobiales</taxon>
        <taxon>Rhizobiaceae</taxon>
        <taxon>Rhizobium/Agrobacterium group</taxon>
        <taxon>Agrobacterium</taxon>
        <taxon>Agrobacterium tumefaciens complex</taxon>
    </lineage>
</organism>
<evidence type="ECO:0000313" key="3">
    <source>
        <dbReference type="Proteomes" id="UP000077098"/>
    </source>
</evidence>
<dbReference type="EMBL" id="LXPS01000009">
    <property type="protein sequence ID" value="OAE47776.1"/>
    <property type="molecule type" value="Genomic_DNA"/>
</dbReference>
<dbReference type="Gene3D" id="3.10.620.30">
    <property type="match status" value="1"/>
</dbReference>
<name>A0A176XGJ6_AGRTU</name>
<reference evidence="2 3" key="1">
    <citation type="submission" date="2016-05" db="EMBL/GenBank/DDBJ databases">
        <authorList>
            <person name="Lavstsen T."/>
            <person name="Jespersen J.S."/>
        </authorList>
    </citation>
    <scope>NUCLEOTIDE SEQUENCE [LARGE SCALE GENOMIC DNA]</scope>
    <source>
        <strain evidence="2 3">KCJ1736</strain>
    </source>
</reference>
<dbReference type="RefSeq" id="WP_063948204.1">
    <property type="nucleotide sequence ID" value="NZ_LXPS01000009.1"/>
</dbReference>
<evidence type="ECO:0000313" key="2">
    <source>
        <dbReference type="EMBL" id="OAE47776.1"/>
    </source>
</evidence>
<comment type="caution">
    <text evidence="2">The sequence shown here is derived from an EMBL/GenBank/DDBJ whole genome shotgun (WGS) entry which is preliminary data.</text>
</comment>
<feature type="chain" id="PRO_5008053418" evidence="1">
    <location>
        <begin position="25"/>
        <end position="177"/>
    </location>
</feature>
<evidence type="ECO:0000256" key="1">
    <source>
        <dbReference type="SAM" id="SignalP"/>
    </source>
</evidence>
<sequence>MLKKIIAAAICGIAIASMSNHADAAGAAGFARGFAAVEKSAVTQIGLSPGDGFDGCVLAAGQCVGSMSAPLTVERREELLRVNRDVNAAMGALDDYFSDFASDVPATPSVSLGDCGDCAAIKRTALAGAGWSSNALRVAFSLNNDGSLEKVLIVTTDKGDVVLGNTIVSPESRENAL</sequence>
<gene>
    <name evidence="2" type="ORF">A7J57_05980</name>
</gene>
<dbReference type="AlphaFoldDB" id="A0A176XGJ6"/>
<dbReference type="Proteomes" id="UP000077098">
    <property type="component" value="Unassembled WGS sequence"/>
</dbReference>
<dbReference type="InterPro" id="IPR010319">
    <property type="entry name" value="Transglutaminase-like_Cys_pept"/>
</dbReference>
<feature type="signal peptide" evidence="1">
    <location>
        <begin position="1"/>
        <end position="24"/>
    </location>
</feature>
<accession>A0A176XGJ6</accession>
<protein>
    <submittedName>
        <fullName evidence="2">Transglutaminase</fullName>
    </submittedName>
</protein>